<comment type="caution">
    <text evidence="3">The sequence shown here is derived from an EMBL/GenBank/DDBJ whole genome shotgun (WGS) entry which is preliminary data.</text>
</comment>
<dbReference type="AlphaFoldDB" id="A0A4S4LS58"/>
<feature type="chain" id="PRO_5020428333" evidence="2">
    <location>
        <begin position="22"/>
        <end position="258"/>
    </location>
</feature>
<protein>
    <submittedName>
        <fullName evidence="3">Uncharacterized protein</fullName>
    </submittedName>
</protein>
<feature type="compositionally biased region" description="Polar residues" evidence="1">
    <location>
        <begin position="201"/>
        <end position="223"/>
    </location>
</feature>
<feature type="signal peptide" evidence="2">
    <location>
        <begin position="1"/>
        <end position="21"/>
    </location>
</feature>
<feature type="compositionally biased region" description="Low complexity" evidence="1">
    <location>
        <begin position="171"/>
        <end position="200"/>
    </location>
</feature>
<feature type="region of interest" description="Disordered" evidence="1">
    <location>
        <begin position="88"/>
        <end position="142"/>
    </location>
</feature>
<evidence type="ECO:0000256" key="2">
    <source>
        <dbReference type="SAM" id="SignalP"/>
    </source>
</evidence>
<reference evidence="3 4" key="1">
    <citation type="submission" date="2019-02" db="EMBL/GenBank/DDBJ databases">
        <title>Genome sequencing of the rare red list fungi Bondarzewia mesenterica.</title>
        <authorList>
            <person name="Buettner E."/>
            <person name="Kellner H."/>
        </authorList>
    </citation>
    <scope>NUCLEOTIDE SEQUENCE [LARGE SCALE GENOMIC DNA]</scope>
    <source>
        <strain evidence="3 4">DSM 108281</strain>
    </source>
</reference>
<accession>A0A4S4LS58</accession>
<keyword evidence="4" id="KW-1185">Reference proteome</keyword>
<evidence type="ECO:0000256" key="1">
    <source>
        <dbReference type="SAM" id="MobiDB-lite"/>
    </source>
</evidence>
<sequence length="258" mass="26147">MRSTAAIVSIALAGAAIPALAVPILINDGSPFISPELDIPAGATKPLFLSKIPVHTPDIFETLQHRGVASGLGKVASKVGSKVLGTAGRAGRVGKVPTTAPKTSGSSTKKPGTTSGPSTKGSTTPNNAGNPVDTTTTSTGSGQSALDKILTFGQNVLPVLPFLTSSSSAPTVDTTTNTDTATTDTAVSGSSTTGDTTAVDNSTVDNSTVGNSTVTDTSNSTAVPASLDRRGSFDRQLRREVKRELVRMALERALVDLD</sequence>
<keyword evidence="2" id="KW-0732">Signal</keyword>
<dbReference type="Proteomes" id="UP000310158">
    <property type="component" value="Unassembled WGS sequence"/>
</dbReference>
<evidence type="ECO:0000313" key="4">
    <source>
        <dbReference type="Proteomes" id="UP000310158"/>
    </source>
</evidence>
<evidence type="ECO:0000313" key="3">
    <source>
        <dbReference type="EMBL" id="THH14985.1"/>
    </source>
</evidence>
<proteinExistence type="predicted"/>
<gene>
    <name evidence="3" type="ORF">EW146_g5420</name>
</gene>
<feature type="region of interest" description="Disordered" evidence="1">
    <location>
        <begin position="164"/>
        <end position="227"/>
    </location>
</feature>
<feature type="compositionally biased region" description="Low complexity" evidence="1">
    <location>
        <begin position="97"/>
        <end position="125"/>
    </location>
</feature>
<dbReference type="EMBL" id="SGPL01000236">
    <property type="protein sequence ID" value="THH14985.1"/>
    <property type="molecule type" value="Genomic_DNA"/>
</dbReference>
<name>A0A4S4LS58_9AGAM</name>
<organism evidence="3 4">
    <name type="scientific">Bondarzewia mesenterica</name>
    <dbReference type="NCBI Taxonomy" id="1095465"/>
    <lineage>
        <taxon>Eukaryota</taxon>
        <taxon>Fungi</taxon>
        <taxon>Dikarya</taxon>
        <taxon>Basidiomycota</taxon>
        <taxon>Agaricomycotina</taxon>
        <taxon>Agaricomycetes</taxon>
        <taxon>Russulales</taxon>
        <taxon>Bondarzewiaceae</taxon>
        <taxon>Bondarzewia</taxon>
    </lineage>
</organism>